<keyword evidence="2" id="KW-0732">Signal</keyword>
<dbReference type="WBParaSite" id="PSAMB.scaffold10244size4232.g33152.t1">
    <property type="protein sequence ID" value="PSAMB.scaffold10244size4232.g33152.t1"/>
    <property type="gene ID" value="PSAMB.scaffold10244size4232.g33152"/>
</dbReference>
<reference evidence="4" key="1">
    <citation type="submission" date="2022-11" db="UniProtKB">
        <authorList>
            <consortium name="WormBaseParasite"/>
        </authorList>
    </citation>
    <scope>IDENTIFICATION</scope>
</reference>
<evidence type="ECO:0000313" key="4">
    <source>
        <dbReference type="WBParaSite" id="PSAMB.scaffold10244size4232.g33152.t1"/>
    </source>
</evidence>
<feature type="signal peptide" evidence="2">
    <location>
        <begin position="1"/>
        <end position="16"/>
    </location>
</feature>
<evidence type="ECO:0000256" key="1">
    <source>
        <dbReference type="SAM" id="MobiDB-lite"/>
    </source>
</evidence>
<sequence length="175" mass="18631">MRFVLVLSCVVSVGMCQMGTIPPPTFAPDTEAPTGETEPATTTTTARPITTTTSTTAWPPTTTTGGTTPCPSGYHLSNGNSAEHYSSNALFVMSGGSMSWPEPDNPRCVPNSPIVCDLVKLLRREIEVCACFPYFTRVLERKSKLCACKLGRIGCALSQKKKGCTLASICPVFCA</sequence>
<feature type="region of interest" description="Disordered" evidence="1">
    <location>
        <begin position="22"/>
        <end position="64"/>
    </location>
</feature>
<protein>
    <submittedName>
        <fullName evidence="4">Uncharacterized protein</fullName>
    </submittedName>
</protein>
<evidence type="ECO:0000256" key="2">
    <source>
        <dbReference type="SAM" id="SignalP"/>
    </source>
</evidence>
<feature type="chain" id="PRO_5037918115" evidence="2">
    <location>
        <begin position="17"/>
        <end position="175"/>
    </location>
</feature>
<accession>A0A914UHM7</accession>
<organism evidence="3 4">
    <name type="scientific">Plectus sambesii</name>
    <dbReference type="NCBI Taxonomy" id="2011161"/>
    <lineage>
        <taxon>Eukaryota</taxon>
        <taxon>Metazoa</taxon>
        <taxon>Ecdysozoa</taxon>
        <taxon>Nematoda</taxon>
        <taxon>Chromadorea</taxon>
        <taxon>Plectida</taxon>
        <taxon>Plectina</taxon>
        <taxon>Plectoidea</taxon>
        <taxon>Plectidae</taxon>
        <taxon>Plectus</taxon>
    </lineage>
</organism>
<evidence type="ECO:0000313" key="3">
    <source>
        <dbReference type="Proteomes" id="UP000887566"/>
    </source>
</evidence>
<keyword evidence="3" id="KW-1185">Reference proteome</keyword>
<feature type="compositionally biased region" description="Low complexity" evidence="1">
    <location>
        <begin position="27"/>
        <end position="64"/>
    </location>
</feature>
<dbReference type="AlphaFoldDB" id="A0A914UHM7"/>
<dbReference type="Proteomes" id="UP000887566">
    <property type="component" value="Unplaced"/>
</dbReference>
<proteinExistence type="predicted"/>
<name>A0A914UHM7_9BILA</name>